<accession>A0ABR4FRV9</accession>
<proteinExistence type="predicted"/>
<dbReference type="EMBL" id="JBFTWV010000128">
    <property type="protein sequence ID" value="KAL2785989.1"/>
    <property type="molecule type" value="Genomic_DNA"/>
</dbReference>
<dbReference type="SUPFAM" id="SSF53167">
    <property type="entry name" value="Purine and uridine phosphorylases"/>
    <property type="match status" value="1"/>
</dbReference>
<gene>
    <name evidence="2" type="ORF">BJX66DRAFT_342529</name>
</gene>
<name>A0ABR4FRV9_9EURO</name>
<keyword evidence="3" id="KW-1185">Reference proteome</keyword>
<feature type="domain" description="Nucleoside phosphorylase" evidence="1">
    <location>
        <begin position="611"/>
        <end position="891"/>
    </location>
</feature>
<dbReference type="PANTHER" id="PTHR46082">
    <property type="entry name" value="ATP/GTP-BINDING PROTEIN-RELATED"/>
    <property type="match status" value="1"/>
</dbReference>
<dbReference type="PANTHER" id="PTHR46082:SF11">
    <property type="entry name" value="AAA+ ATPASE DOMAIN-CONTAINING PROTEIN-RELATED"/>
    <property type="match status" value="1"/>
</dbReference>
<evidence type="ECO:0000313" key="3">
    <source>
        <dbReference type="Proteomes" id="UP001610563"/>
    </source>
</evidence>
<evidence type="ECO:0000259" key="1">
    <source>
        <dbReference type="Pfam" id="PF01048"/>
    </source>
</evidence>
<dbReference type="InterPro" id="IPR000845">
    <property type="entry name" value="Nucleoside_phosphorylase_d"/>
</dbReference>
<evidence type="ECO:0000313" key="2">
    <source>
        <dbReference type="EMBL" id="KAL2785989.1"/>
    </source>
</evidence>
<organism evidence="2 3">
    <name type="scientific">Aspergillus keveii</name>
    <dbReference type="NCBI Taxonomy" id="714993"/>
    <lineage>
        <taxon>Eukaryota</taxon>
        <taxon>Fungi</taxon>
        <taxon>Dikarya</taxon>
        <taxon>Ascomycota</taxon>
        <taxon>Pezizomycotina</taxon>
        <taxon>Eurotiomycetes</taxon>
        <taxon>Eurotiomycetidae</taxon>
        <taxon>Eurotiales</taxon>
        <taxon>Aspergillaceae</taxon>
        <taxon>Aspergillus</taxon>
        <taxon>Aspergillus subgen. Nidulantes</taxon>
    </lineage>
</organism>
<dbReference type="Proteomes" id="UP001610563">
    <property type="component" value="Unassembled WGS sequence"/>
</dbReference>
<dbReference type="InterPro" id="IPR053137">
    <property type="entry name" value="NLR-like"/>
</dbReference>
<dbReference type="Gene3D" id="3.40.50.1580">
    <property type="entry name" value="Nucleoside phosphorylase domain"/>
    <property type="match status" value="1"/>
</dbReference>
<dbReference type="InterPro" id="IPR035994">
    <property type="entry name" value="Nucleoside_phosphorylase_sf"/>
</dbReference>
<dbReference type="Pfam" id="PF01048">
    <property type="entry name" value="PNP_UDP_1"/>
    <property type="match status" value="1"/>
</dbReference>
<comment type="caution">
    <text evidence="2">The sequence shown here is derived from an EMBL/GenBank/DDBJ whole genome shotgun (WGS) entry which is preliminary data.</text>
</comment>
<reference evidence="2 3" key="1">
    <citation type="submission" date="2024-07" db="EMBL/GenBank/DDBJ databases">
        <title>Section-level genome sequencing and comparative genomics of Aspergillus sections Usti and Cavernicolus.</title>
        <authorList>
            <consortium name="Lawrence Berkeley National Laboratory"/>
            <person name="Nybo J.L."/>
            <person name="Vesth T.C."/>
            <person name="Theobald S."/>
            <person name="Frisvad J.C."/>
            <person name="Larsen T.O."/>
            <person name="Kjaerboelling I."/>
            <person name="Rothschild-Mancinelli K."/>
            <person name="Lyhne E.K."/>
            <person name="Kogle M.E."/>
            <person name="Barry K."/>
            <person name="Clum A."/>
            <person name="Na H."/>
            <person name="Ledsgaard L."/>
            <person name="Lin J."/>
            <person name="Lipzen A."/>
            <person name="Kuo A."/>
            <person name="Riley R."/>
            <person name="Mondo S."/>
            <person name="Labutti K."/>
            <person name="Haridas S."/>
            <person name="Pangalinan J."/>
            <person name="Salamov A.A."/>
            <person name="Simmons B.A."/>
            <person name="Magnuson J.K."/>
            <person name="Chen J."/>
            <person name="Drula E."/>
            <person name="Henrissat B."/>
            <person name="Wiebenga A."/>
            <person name="Lubbers R.J."/>
            <person name="Gomes A.C."/>
            <person name="Makela M.R."/>
            <person name="Stajich J."/>
            <person name="Grigoriev I.V."/>
            <person name="Mortensen U.H."/>
            <person name="De Vries R.P."/>
            <person name="Baker S.E."/>
            <person name="Andersen M.R."/>
        </authorList>
    </citation>
    <scope>NUCLEOTIDE SEQUENCE [LARGE SCALE GENOMIC DNA]</scope>
    <source>
        <strain evidence="2 3">CBS 209.92</strain>
    </source>
</reference>
<sequence>MLCAAAVLPDGTEVIVSFDETTCNTGITGPVPSIAEVAEQLIWLAAVLRSSPSPHGVTYCSPTIENVHKRDTAQIVDYDLIFSIDLPTKVVATPDMSANGQCWYNLFKNPVVVEGYPILRRPPGTDNHGLEIPHNMMAGLVQASRMNRFGESLVIKGFSAMLVPTRQAGDLLIWHLVYKQNGGRVSYLDYDALPIGVNGIFQFKNARHIVGWCAHARSHVGMATADYTVERSWLPRPQETDESARASIHAGLMVVGTDTFVIGHKDTPSHISRHNGYILKLRWLAKKFVVLWDEHDKRGWLVNGTSALLHILRASLKHDSEGDFQDKDEASFAIKVLLDPTNRGIKLYPRDQANYFLLEDRAEGIYNMLEQIFDHKAGQHVAASSQPLGQLQGWDFKDLATDQDPCHLRVATLKTYGKAWVKLTRDINAITLFGRGFSELIQATTAGMCHSCAGDWAELPRGKYYLAAGIPDIKRIMDLHGSQRLGHRRLTENMIWHKPERLFVSCRCHLDGTAAHHDPVQVLLPFTWSASFTPISPGDIGNTGAVVFGHNSLFKYIWGDFGHPTEGDAELLSGECDTQFSDSGIGPSVDSAGKSLTGSTGLDEPAIAEYTIGIVCALHKELLAIRALFDERHDKEMIIPSQDTNHYALGRIGQHNVVAACLPSGNYGTNSAADVVSHMVWTFPMKFCLLVGIGGGVPSERNDVRLGDVIVSQAGVVQYDFGKRLLNGEFESHGIVHRPPRYLMTAISSLEADPNNHSPKVLQSHINQITSQRPEYRCPGRLNDILFASGCPHRNAREETCAKCTGPRIERPRRRRSHPRIHYGLIASGNQVIKDAVARDKLARERGILCFEMEAAGVMDSVECLVIRGVCDYADSHKNDIWQEYAAATAAAYTKMLLSVVRPVESKKSALGEYARYASSFVAVACAGPTADLGR</sequence>
<protein>
    <recommendedName>
        <fullName evidence="1">Nucleoside phosphorylase domain-containing protein</fullName>
    </recommendedName>
</protein>